<organism evidence="1 2">
    <name type="scientific">Candidatus Nitrospira nitrificans</name>
    <dbReference type="NCBI Taxonomy" id="1742973"/>
    <lineage>
        <taxon>Bacteria</taxon>
        <taxon>Pseudomonadati</taxon>
        <taxon>Nitrospirota</taxon>
        <taxon>Nitrospiria</taxon>
        <taxon>Nitrospirales</taxon>
        <taxon>Nitrospiraceae</taxon>
        <taxon>Nitrospira</taxon>
    </lineage>
</organism>
<evidence type="ECO:0000313" key="1">
    <source>
        <dbReference type="EMBL" id="CUS31723.1"/>
    </source>
</evidence>
<sequence>MAIIKKIDQLRHPTLPIVLQILSHTLFEKVPNERIGPWLNMDGFTFISRWTPHEYP</sequence>
<gene>
    <name evidence="1" type="ORF">COMA2_10258</name>
</gene>
<reference evidence="2" key="1">
    <citation type="submission" date="2015-10" db="EMBL/GenBank/DDBJ databases">
        <authorList>
            <person name="Luecker S."/>
            <person name="Luecker S."/>
        </authorList>
    </citation>
    <scope>NUCLEOTIDE SEQUENCE [LARGE SCALE GENOMIC DNA]</scope>
</reference>
<protein>
    <submittedName>
        <fullName evidence="1">Uncharacterized protein</fullName>
    </submittedName>
</protein>
<dbReference type="EMBL" id="CZPZ01000001">
    <property type="protein sequence ID" value="CUS31723.1"/>
    <property type="molecule type" value="Genomic_DNA"/>
</dbReference>
<evidence type="ECO:0000313" key="2">
    <source>
        <dbReference type="Proteomes" id="UP000198736"/>
    </source>
</evidence>
<keyword evidence="2" id="KW-1185">Reference proteome</keyword>
<dbReference type="Proteomes" id="UP000198736">
    <property type="component" value="Unassembled WGS sequence"/>
</dbReference>
<proteinExistence type="predicted"/>
<dbReference type="AlphaFoldDB" id="A0A0S4L746"/>
<accession>A0A0S4L746</accession>
<name>A0A0S4L746_9BACT</name>